<dbReference type="InterPro" id="IPR018871">
    <property type="entry name" value="GLEYA_adhesin_domain"/>
</dbReference>
<keyword evidence="4" id="KW-1185">Reference proteome</keyword>
<organism evidence="3 4">
    <name type="scientific">Stachybotrys elegans</name>
    <dbReference type="NCBI Taxonomy" id="80388"/>
    <lineage>
        <taxon>Eukaryota</taxon>
        <taxon>Fungi</taxon>
        <taxon>Dikarya</taxon>
        <taxon>Ascomycota</taxon>
        <taxon>Pezizomycotina</taxon>
        <taxon>Sordariomycetes</taxon>
        <taxon>Hypocreomycetidae</taxon>
        <taxon>Hypocreales</taxon>
        <taxon>Stachybotryaceae</taxon>
        <taxon>Stachybotrys</taxon>
    </lineage>
</organism>
<evidence type="ECO:0000259" key="2">
    <source>
        <dbReference type="Pfam" id="PF10528"/>
    </source>
</evidence>
<dbReference type="OrthoDB" id="4937202at2759"/>
<comment type="caution">
    <text evidence="3">The sequence shown here is derived from an EMBL/GenBank/DDBJ whole genome shotgun (WGS) entry which is preliminary data.</text>
</comment>
<feature type="chain" id="PRO_5035441473" evidence="1">
    <location>
        <begin position="18"/>
        <end position="343"/>
    </location>
</feature>
<evidence type="ECO:0000313" key="4">
    <source>
        <dbReference type="Proteomes" id="UP000813444"/>
    </source>
</evidence>
<evidence type="ECO:0000313" key="3">
    <source>
        <dbReference type="EMBL" id="KAH7320862.1"/>
    </source>
</evidence>
<feature type="domain" description="GLEYA adhesin" evidence="2">
    <location>
        <begin position="211"/>
        <end position="302"/>
    </location>
</feature>
<reference evidence="3" key="1">
    <citation type="journal article" date="2021" name="Nat. Commun.">
        <title>Genetic determinants of endophytism in the Arabidopsis root mycobiome.</title>
        <authorList>
            <person name="Mesny F."/>
            <person name="Miyauchi S."/>
            <person name="Thiergart T."/>
            <person name="Pickel B."/>
            <person name="Atanasova L."/>
            <person name="Karlsson M."/>
            <person name="Huettel B."/>
            <person name="Barry K.W."/>
            <person name="Haridas S."/>
            <person name="Chen C."/>
            <person name="Bauer D."/>
            <person name="Andreopoulos W."/>
            <person name="Pangilinan J."/>
            <person name="LaButti K."/>
            <person name="Riley R."/>
            <person name="Lipzen A."/>
            <person name="Clum A."/>
            <person name="Drula E."/>
            <person name="Henrissat B."/>
            <person name="Kohler A."/>
            <person name="Grigoriev I.V."/>
            <person name="Martin F.M."/>
            <person name="Hacquard S."/>
        </authorList>
    </citation>
    <scope>NUCLEOTIDE SEQUENCE</scope>
    <source>
        <strain evidence="3">MPI-CAGE-CH-0235</strain>
    </source>
</reference>
<accession>A0A8K0SPV6</accession>
<keyword evidence="1" id="KW-0732">Signal</keyword>
<dbReference type="Proteomes" id="UP000813444">
    <property type="component" value="Unassembled WGS sequence"/>
</dbReference>
<feature type="signal peptide" evidence="1">
    <location>
        <begin position="1"/>
        <end position="17"/>
    </location>
</feature>
<name>A0A8K0SPV6_9HYPO</name>
<dbReference type="Gene3D" id="2.60.120.1560">
    <property type="match status" value="1"/>
</dbReference>
<proteinExistence type="predicted"/>
<evidence type="ECO:0000256" key="1">
    <source>
        <dbReference type="SAM" id="SignalP"/>
    </source>
</evidence>
<sequence>MKFTTIASLGFAGLASAAICNNNCGRAVAGTARNNPPFAARQSMCSEFLTTYTTVTPPAATVTEAPIYARNVHGPRDEVPSPVITGEKPAYASSCPDITAYWNACQCFGIAATVVTVTAPTPTETVPGMICTQGAEFALYAVPTNSPRSDNLQRAYENQASISLDLQLKNVQPDVTGVTPTVGMTVVGNYFDPIRIYGIEGPPGSTLHKTVINHRAFIIPKKVGTYNVILGDADDLMLAWVGQTAISGWDFGNANARSWWPSGGPRQFAITVTAENLEKPIPFRLFWANEGGPGGFTATITDPEGIAIWGRNTAKNPSFVSSCSVGGENILGWNVSWPEERGN</sequence>
<dbReference type="Pfam" id="PF10528">
    <property type="entry name" value="GLEYA"/>
    <property type="match status" value="1"/>
</dbReference>
<dbReference type="EMBL" id="JAGPNK010000005">
    <property type="protein sequence ID" value="KAH7320862.1"/>
    <property type="molecule type" value="Genomic_DNA"/>
</dbReference>
<gene>
    <name evidence="3" type="ORF">B0I35DRAFT_477403</name>
</gene>
<dbReference type="AlphaFoldDB" id="A0A8K0SPV6"/>
<protein>
    <submittedName>
        <fullName evidence="3">GLEYA domain-containing protein</fullName>
    </submittedName>
</protein>